<evidence type="ECO:0000313" key="3">
    <source>
        <dbReference type="Proteomes" id="UP000010433"/>
    </source>
</evidence>
<organism evidence="2 3">
    <name type="scientific">Hoylesella saccharolytica F0055</name>
    <dbReference type="NCBI Taxonomy" id="1127699"/>
    <lineage>
        <taxon>Bacteria</taxon>
        <taxon>Pseudomonadati</taxon>
        <taxon>Bacteroidota</taxon>
        <taxon>Bacteroidia</taxon>
        <taxon>Bacteroidales</taxon>
        <taxon>Prevotellaceae</taxon>
        <taxon>Hoylesella</taxon>
    </lineage>
</organism>
<dbReference type="Proteomes" id="UP000010433">
    <property type="component" value="Unassembled WGS sequence"/>
</dbReference>
<protein>
    <submittedName>
        <fullName evidence="2">Uncharacterized protein</fullName>
    </submittedName>
</protein>
<proteinExistence type="predicted"/>
<comment type="caution">
    <text evidence="2">The sequence shown here is derived from an EMBL/GenBank/DDBJ whole genome shotgun (WGS) entry which is preliminary data.</text>
</comment>
<dbReference type="EMBL" id="AMEP01000036">
    <property type="protein sequence ID" value="EKY03422.1"/>
    <property type="molecule type" value="Genomic_DNA"/>
</dbReference>
<keyword evidence="3" id="KW-1185">Reference proteome</keyword>
<name>L1NJR5_9BACT</name>
<keyword evidence="1" id="KW-1133">Transmembrane helix</keyword>
<evidence type="ECO:0000256" key="1">
    <source>
        <dbReference type="SAM" id="Phobius"/>
    </source>
</evidence>
<reference evidence="2 3" key="1">
    <citation type="submission" date="2012-05" db="EMBL/GenBank/DDBJ databases">
        <authorList>
            <person name="Weinstock G."/>
            <person name="Sodergren E."/>
            <person name="Lobos E.A."/>
            <person name="Fulton L."/>
            <person name="Fulton R."/>
            <person name="Courtney L."/>
            <person name="Fronick C."/>
            <person name="O'Laughlin M."/>
            <person name="Godfrey J."/>
            <person name="Wilson R.M."/>
            <person name="Miner T."/>
            <person name="Farmer C."/>
            <person name="Delehaunty K."/>
            <person name="Cordes M."/>
            <person name="Minx P."/>
            <person name="Tomlinson C."/>
            <person name="Chen J."/>
            <person name="Wollam A."/>
            <person name="Pepin K.H."/>
            <person name="Bhonagiri V."/>
            <person name="Zhang X."/>
            <person name="Suruliraj S."/>
            <person name="Warren W."/>
            <person name="Mitreva M."/>
            <person name="Mardis E.R."/>
            <person name="Wilson R.K."/>
        </authorList>
    </citation>
    <scope>NUCLEOTIDE SEQUENCE [LARGE SCALE GENOMIC DNA]</scope>
    <source>
        <strain evidence="2 3">F0055</strain>
    </source>
</reference>
<accession>L1NJR5</accession>
<feature type="transmembrane region" description="Helical" evidence="1">
    <location>
        <begin position="31"/>
        <end position="52"/>
    </location>
</feature>
<dbReference type="HOGENOM" id="CLU_2754551_0_0_10"/>
<gene>
    <name evidence="2" type="ORF">HMPREF9151_00353</name>
</gene>
<sequence>MLRSYSKAYIKRELNDCKGETQHISIKGRGVLHYLLFASLYDACILLLFYLFTFSTFHLYPGGCTCQQIV</sequence>
<keyword evidence="1" id="KW-0472">Membrane</keyword>
<keyword evidence="1" id="KW-0812">Transmembrane</keyword>
<dbReference type="STRING" id="1127699.HMPREF9151_00353"/>
<evidence type="ECO:0000313" key="2">
    <source>
        <dbReference type="EMBL" id="EKY03422.1"/>
    </source>
</evidence>
<dbReference type="AlphaFoldDB" id="L1NJR5"/>